<proteinExistence type="predicted"/>
<dbReference type="AlphaFoldDB" id="A0A5B7HVR1"/>
<accession>A0A5B7HVR1</accession>
<organism evidence="1 2">
    <name type="scientific">Portunus trituberculatus</name>
    <name type="common">Swimming crab</name>
    <name type="synonym">Neptunus trituberculatus</name>
    <dbReference type="NCBI Taxonomy" id="210409"/>
    <lineage>
        <taxon>Eukaryota</taxon>
        <taxon>Metazoa</taxon>
        <taxon>Ecdysozoa</taxon>
        <taxon>Arthropoda</taxon>
        <taxon>Crustacea</taxon>
        <taxon>Multicrustacea</taxon>
        <taxon>Malacostraca</taxon>
        <taxon>Eumalacostraca</taxon>
        <taxon>Eucarida</taxon>
        <taxon>Decapoda</taxon>
        <taxon>Pleocyemata</taxon>
        <taxon>Brachyura</taxon>
        <taxon>Eubrachyura</taxon>
        <taxon>Portunoidea</taxon>
        <taxon>Portunidae</taxon>
        <taxon>Portuninae</taxon>
        <taxon>Portunus</taxon>
    </lineage>
</organism>
<evidence type="ECO:0000313" key="2">
    <source>
        <dbReference type="Proteomes" id="UP000324222"/>
    </source>
</evidence>
<comment type="caution">
    <text evidence="1">The sequence shown here is derived from an EMBL/GenBank/DDBJ whole genome shotgun (WGS) entry which is preliminary data.</text>
</comment>
<sequence>MVTSYTTAWCSLPIAALSPRSPMITAQMIITRCLHVPMTHLVSTATHSTESVSVAAMQ</sequence>
<keyword evidence="2" id="KW-1185">Reference proteome</keyword>
<protein>
    <submittedName>
        <fullName evidence="1">Uncharacterized protein</fullName>
    </submittedName>
</protein>
<gene>
    <name evidence="1" type="ORF">E2C01_069882</name>
</gene>
<dbReference type="Proteomes" id="UP000324222">
    <property type="component" value="Unassembled WGS sequence"/>
</dbReference>
<evidence type="ECO:0000313" key="1">
    <source>
        <dbReference type="EMBL" id="MPC75492.1"/>
    </source>
</evidence>
<reference evidence="1 2" key="1">
    <citation type="submission" date="2019-05" db="EMBL/GenBank/DDBJ databases">
        <title>Another draft genome of Portunus trituberculatus and its Hox gene families provides insights of decapod evolution.</title>
        <authorList>
            <person name="Jeong J.-H."/>
            <person name="Song I."/>
            <person name="Kim S."/>
            <person name="Choi T."/>
            <person name="Kim D."/>
            <person name="Ryu S."/>
            <person name="Kim W."/>
        </authorList>
    </citation>
    <scope>NUCLEOTIDE SEQUENCE [LARGE SCALE GENOMIC DNA]</scope>
    <source>
        <tissue evidence="1">Muscle</tissue>
    </source>
</reference>
<dbReference type="EMBL" id="VSRR010041255">
    <property type="protein sequence ID" value="MPC75492.1"/>
    <property type="molecule type" value="Genomic_DNA"/>
</dbReference>
<name>A0A5B7HVR1_PORTR</name>